<feature type="compositionally biased region" description="Basic and acidic residues" evidence="1">
    <location>
        <begin position="81"/>
        <end position="98"/>
    </location>
</feature>
<name>A0AAE1NTC5_9EUCA</name>
<evidence type="ECO:0000313" key="3">
    <source>
        <dbReference type="Proteomes" id="UP001292094"/>
    </source>
</evidence>
<organism evidence="2 3">
    <name type="scientific">Petrolisthes manimaculis</name>
    <dbReference type="NCBI Taxonomy" id="1843537"/>
    <lineage>
        <taxon>Eukaryota</taxon>
        <taxon>Metazoa</taxon>
        <taxon>Ecdysozoa</taxon>
        <taxon>Arthropoda</taxon>
        <taxon>Crustacea</taxon>
        <taxon>Multicrustacea</taxon>
        <taxon>Malacostraca</taxon>
        <taxon>Eumalacostraca</taxon>
        <taxon>Eucarida</taxon>
        <taxon>Decapoda</taxon>
        <taxon>Pleocyemata</taxon>
        <taxon>Anomura</taxon>
        <taxon>Galatheoidea</taxon>
        <taxon>Porcellanidae</taxon>
        <taxon>Petrolisthes</taxon>
    </lineage>
</organism>
<dbReference type="AlphaFoldDB" id="A0AAE1NTC5"/>
<evidence type="ECO:0000256" key="1">
    <source>
        <dbReference type="SAM" id="MobiDB-lite"/>
    </source>
</evidence>
<keyword evidence="3" id="KW-1185">Reference proteome</keyword>
<gene>
    <name evidence="2" type="ORF">Pmani_031587</name>
</gene>
<feature type="region of interest" description="Disordered" evidence="1">
    <location>
        <begin position="81"/>
        <end position="105"/>
    </location>
</feature>
<dbReference type="Proteomes" id="UP001292094">
    <property type="component" value="Unassembled WGS sequence"/>
</dbReference>
<evidence type="ECO:0000313" key="2">
    <source>
        <dbReference type="EMBL" id="KAK4295884.1"/>
    </source>
</evidence>
<dbReference type="EMBL" id="JAWZYT010003976">
    <property type="protein sequence ID" value="KAK4295884.1"/>
    <property type="molecule type" value="Genomic_DNA"/>
</dbReference>
<proteinExistence type="predicted"/>
<sequence length="167" mass="18884">MVEVEVEGWYVVVEVVGWYVEVEVKVEVVVGWYVTGLGTWRRRYVVVFGRGKELKAKESIHLVGRDMVVGGIRRKIDRQEEAGTRYKNSETTGTDHKPGNWLRGSKSKASSVYQVTEVRVMVLVTKDGGNKTEECQGVDVEVVEEEVVVEVVVREQWQEAGIDRAIS</sequence>
<comment type="caution">
    <text evidence="2">The sequence shown here is derived from an EMBL/GenBank/DDBJ whole genome shotgun (WGS) entry which is preliminary data.</text>
</comment>
<reference evidence="2" key="1">
    <citation type="submission" date="2023-11" db="EMBL/GenBank/DDBJ databases">
        <title>Genome assemblies of two species of porcelain crab, Petrolisthes cinctipes and Petrolisthes manimaculis (Anomura: Porcellanidae).</title>
        <authorList>
            <person name="Angst P."/>
        </authorList>
    </citation>
    <scope>NUCLEOTIDE SEQUENCE</scope>
    <source>
        <strain evidence="2">PB745_02</strain>
        <tissue evidence="2">Gill</tissue>
    </source>
</reference>
<accession>A0AAE1NTC5</accession>
<protein>
    <submittedName>
        <fullName evidence="2">Uncharacterized protein</fullName>
    </submittedName>
</protein>